<dbReference type="AlphaFoldDB" id="A0AA88J8L4"/>
<accession>A0AA88J8L4</accession>
<gene>
    <name evidence="1" type="ORF">TIFTF001_034259</name>
</gene>
<sequence length="62" mass="6529">MYPKSHLLSQIFSNTKLAPPSLKSTGDSVATPSSELLPSAPPVPRLDALAAAFLGGVVMFRF</sequence>
<keyword evidence="2" id="KW-1185">Reference proteome</keyword>
<evidence type="ECO:0000313" key="2">
    <source>
        <dbReference type="Proteomes" id="UP001187192"/>
    </source>
</evidence>
<dbReference type="Proteomes" id="UP001187192">
    <property type="component" value="Unassembled WGS sequence"/>
</dbReference>
<proteinExistence type="predicted"/>
<organism evidence="1 2">
    <name type="scientific">Ficus carica</name>
    <name type="common">Common fig</name>
    <dbReference type="NCBI Taxonomy" id="3494"/>
    <lineage>
        <taxon>Eukaryota</taxon>
        <taxon>Viridiplantae</taxon>
        <taxon>Streptophyta</taxon>
        <taxon>Embryophyta</taxon>
        <taxon>Tracheophyta</taxon>
        <taxon>Spermatophyta</taxon>
        <taxon>Magnoliopsida</taxon>
        <taxon>eudicotyledons</taxon>
        <taxon>Gunneridae</taxon>
        <taxon>Pentapetalae</taxon>
        <taxon>rosids</taxon>
        <taxon>fabids</taxon>
        <taxon>Rosales</taxon>
        <taxon>Moraceae</taxon>
        <taxon>Ficeae</taxon>
        <taxon>Ficus</taxon>
    </lineage>
</organism>
<protein>
    <submittedName>
        <fullName evidence="1">Uncharacterized protein</fullName>
    </submittedName>
</protein>
<dbReference type="EMBL" id="BTGU01000218">
    <property type="protein sequence ID" value="GMN65180.1"/>
    <property type="molecule type" value="Genomic_DNA"/>
</dbReference>
<name>A0AA88J8L4_FICCA</name>
<evidence type="ECO:0000313" key="1">
    <source>
        <dbReference type="EMBL" id="GMN65180.1"/>
    </source>
</evidence>
<comment type="caution">
    <text evidence="1">The sequence shown here is derived from an EMBL/GenBank/DDBJ whole genome shotgun (WGS) entry which is preliminary data.</text>
</comment>
<reference evidence="1" key="1">
    <citation type="submission" date="2023-07" db="EMBL/GenBank/DDBJ databases">
        <title>draft genome sequence of fig (Ficus carica).</title>
        <authorList>
            <person name="Takahashi T."/>
            <person name="Nishimura K."/>
        </authorList>
    </citation>
    <scope>NUCLEOTIDE SEQUENCE</scope>
</reference>